<dbReference type="EMBL" id="BEHY01000052">
    <property type="protein sequence ID" value="GBD09591.1"/>
    <property type="molecule type" value="Genomic_DNA"/>
</dbReference>
<evidence type="ECO:0008006" key="4">
    <source>
        <dbReference type="Google" id="ProtNLM"/>
    </source>
</evidence>
<name>A0A2H5Y858_9CHLR</name>
<proteinExistence type="predicted"/>
<gene>
    <name evidence="2" type="ORF">HRbin22_01848</name>
</gene>
<evidence type="ECO:0000313" key="2">
    <source>
        <dbReference type="EMBL" id="GBD09591.1"/>
    </source>
</evidence>
<feature type="transmembrane region" description="Helical" evidence="1">
    <location>
        <begin position="56"/>
        <end position="79"/>
    </location>
</feature>
<evidence type="ECO:0000313" key="3">
    <source>
        <dbReference type="Proteomes" id="UP000236642"/>
    </source>
</evidence>
<evidence type="ECO:0000256" key="1">
    <source>
        <dbReference type="SAM" id="Phobius"/>
    </source>
</evidence>
<reference evidence="3" key="1">
    <citation type="submission" date="2017-09" db="EMBL/GenBank/DDBJ databases">
        <title>Metaegenomics of thermophilic ammonia-oxidizing enrichment culture.</title>
        <authorList>
            <person name="Kato S."/>
            <person name="Suzuki K."/>
        </authorList>
    </citation>
    <scope>NUCLEOTIDE SEQUENCE [LARGE SCALE GENOMIC DNA]</scope>
</reference>
<sequence length="400" mass="44222">MSGFPCTPEEERQLQEALDRLARMRIPEERDLWPALQARLFTPHPHGWRWVVQRNWAWMAAGLLLALAFIGMASIPNLWEAFFLTQPLERDRKLQALSPTQTQGGVTVTIERAYADANRILIGYRVRGLPESPAAHWIPVLTLEDTSGHPIPSLIGEGMVGASEVLGLSLPPGELAGVVGFDPWGLPGWPTHRPESLPLRLHVVFQAVPYPAPTPGIRWMQIHPESGPVREGSAPVTPHPAEGPTPAAGWRFTFELTVPVEPEAAGYGPRTEVAHGLELTLERWVWAPSGARARVCFIPPDPQLSWTMHEELMLEAQGEVSPSAPSGEIAGGEALTITTPILQSPPRQHGERVCLDRFFAASQLERARPVVFQVLELVGWSPATLKPVRRWPGPWVFRIP</sequence>
<accession>A0A2H5Y858</accession>
<keyword evidence="1" id="KW-0472">Membrane</keyword>
<keyword evidence="1" id="KW-1133">Transmembrane helix</keyword>
<protein>
    <recommendedName>
        <fullName evidence="4">DUF4179 domain-containing protein</fullName>
    </recommendedName>
</protein>
<dbReference type="AlphaFoldDB" id="A0A2H5Y858"/>
<dbReference type="Proteomes" id="UP000236642">
    <property type="component" value="Unassembled WGS sequence"/>
</dbReference>
<comment type="caution">
    <text evidence="2">The sequence shown here is derived from an EMBL/GenBank/DDBJ whole genome shotgun (WGS) entry which is preliminary data.</text>
</comment>
<keyword evidence="1" id="KW-0812">Transmembrane</keyword>
<organism evidence="2 3">
    <name type="scientific">Candidatus Thermoflexus japonica</name>
    <dbReference type="NCBI Taxonomy" id="2035417"/>
    <lineage>
        <taxon>Bacteria</taxon>
        <taxon>Bacillati</taxon>
        <taxon>Chloroflexota</taxon>
        <taxon>Thermoflexia</taxon>
        <taxon>Thermoflexales</taxon>
        <taxon>Thermoflexaceae</taxon>
        <taxon>Thermoflexus</taxon>
    </lineage>
</organism>